<dbReference type="Proteomes" id="UP000663207">
    <property type="component" value="Chromosome"/>
</dbReference>
<feature type="transmembrane region" description="Helical" evidence="1">
    <location>
        <begin position="10"/>
        <end position="28"/>
    </location>
</feature>
<dbReference type="RefSeq" id="WP_207379899.1">
    <property type="nucleotide sequence ID" value="NZ_CP071502.1"/>
</dbReference>
<evidence type="ECO:0000256" key="1">
    <source>
        <dbReference type="SAM" id="Phobius"/>
    </source>
</evidence>
<evidence type="ECO:0000313" key="3">
    <source>
        <dbReference type="Proteomes" id="UP000663207"/>
    </source>
</evidence>
<organism evidence="2 3">
    <name type="scientific">Shewanella sedimentimangrovi</name>
    <dbReference type="NCBI Taxonomy" id="2814293"/>
    <lineage>
        <taxon>Bacteria</taxon>
        <taxon>Pseudomonadati</taxon>
        <taxon>Pseudomonadota</taxon>
        <taxon>Gammaproteobacteria</taxon>
        <taxon>Alteromonadales</taxon>
        <taxon>Shewanellaceae</taxon>
        <taxon>Shewanella</taxon>
    </lineage>
</organism>
<name>A0ABX7QYE5_9GAMM</name>
<reference evidence="2 3" key="1">
    <citation type="submission" date="2021-03" db="EMBL/GenBank/DDBJ databases">
        <title>Novel species identification of genus Shewanella.</title>
        <authorList>
            <person name="Liu G."/>
            <person name="Zhang Q."/>
        </authorList>
    </citation>
    <scope>NUCLEOTIDE SEQUENCE [LARGE SCALE GENOMIC DNA]</scope>
    <source>
        <strain evidence="2 3">FJAT-52962</strain>
    </source>
</reference>
<keyword evidence="3" id="KW-1185">Reference proteome</keyword>
<proteinExistence type="predicted"/>
<keyword evidence="1" id="KW-1133">Transmembrane helix</keyword>
<gene>
    <name evidence="2" type="ORF">JYB85_14815</name>
</gene>
<protein>
    <submittedName>
        <fullName evidence="2">Uncharacterized protein</fullName>
    </submittedName>
</protein>
<evidence type="ECO:0000313" key="2">
    <source>
        <dbReference type="EMBL" id="QSX36541.1"/>
    </source>
</evidence>
<keyword evidence="1" id="KW-0472">Membrane</keyword>
<dbReference type="EMBL" id="CP071502">
    <property type="protein sequence ID" value="QSX36541.1"/>
    <property type="molecule type" value="Genomic_DNA"/>
</dbReference>
<keyword evidence="1" id="KW-0812">Transmembrane</keyword>
<sequence length="165" mass="19210">MTIIPKKAQVVILTSFVLFIAWMLLNWLRLSYELSDIREIDAINRIYVEKNGTEIEIPKESWSLIIASITDTKKRILSGYKGESWTFYCDLVIVTNSDYDYIFQFAQRPSHGEMVSVQYLRGSVSSHWSYNYYDGTKLMKIINEVVALSIAKQQNKTSMPLQFCR</sequence>
<accession>A0ABX7QYE5</accession>